<dbReference type="InParanoid" id="A0A0H2S9G6"/>
<evidence type="ECO:0000313" key="1">
    <source>
        <dbReference type="EMBL" id="KLO20474.1"/>
    </source>
</evidence>
<dbReference type="AlphaFoldDB" id="A0A0H2S9G6"/>
<sequence>MKWVWFLSSKRHCRLVSRYERSKIASYRIPLSRCHGPPFSAKNDHWTAAVGSSALVMLGRPIKMQRNVRIRTNHNLIFPSSIGFTERACERECRGVTIRARAQRNTAHLHLSEGRMSHDCRLSRDVRHFVRRRKRRYDNH</sequence>
<reference evidence="1 2" key="1">
    <citation type="submission" date="2015-04" db="EMBL/GenBank/DDBJ databases">
        <title>Complete genome sequence of Schizopora paradoxa KUC8140, a cosmopolitan wood degrader in East Asia.</title>
        <authorList>
            <consortium name="DOE Joint Genome Institute"/>
            <person name="Min B."/>
            <person name="Park H."/>
            <person name="Jang Y."/>
            <person name="Kim J.-J."/>
            <person name="Kim K.H."/>
            <person name="Pangilinan J."/>
            <person name="Lipzen A."/>
            <person name="Riley R."/>
            <person name="Grigoriev I.V."/>
            <person name="Spatafora J.W."/>
            <person name="Choi I.-G."/>
        </authorList>
    </citation>
    <scope>NUCLEOTIDE SEQUENCE [LARGE SCALE GENOMIC DNA]</scope>
    <source>
        <strain evidence="1 2">KUC8140</strain>
    </source>
</reference>
<dbReference type="Proteomes" id="UP000053477">
    <property type="component" value="Unassembled WGS sequence"/>
</dbReference>
<accession>A0A0H2S9G6</accession>
<organism evidence="1 2">
    <name type="scientific">Schizopora paradoxa</name>
    <dbReference type="NCBI Taxonomy" id="27342"/>
    <lineage>
        <taxon>Eukaryota</taxon>
        <taxon>Fungi</taxon>
        <taxon>Dikarya</taxon>
        <taxon>Basidiomycota</taxon>
        <taxon>Agaricomycotina</taxon>
        <taxon>Agaricomycetes</taxon>
        <taxon>Hymenochaetales</taxon>
        <taxon>Schizoporaceae</taxon>
        <taxon>Schizopora</taxon>
    </lineage>
</organism>
<proteinExistence type="predicted"/>
<name>A0A0H2S9G6_9AGAM</name>
<gene>
    <name evidence="1" type="ORF">SCHPADRAFT_7637</name>
</gene>
<protein>
    <submittedName>
        <fullName evidence="1">Uncharacterized protein</fullName>
    </submittedName>
</protein>
<keyword evidence="2" id="KW-1185">Reference proteome</keyword>
<dbReference type="EMBL" id="KQ085882">
    <property type="protein sequence ID" value="KLO20474.1"/>
    <property type="molecule type" value="Genomic_DNA"/>
</dbReference>
<evidence type="ECO:0000313" key="2">
    <source>
        <dbReference type="Proteomes" id="UP000053477"/>
    </source>
</evidence>